<name>A0A1C1YU70_9HYPH</name>
<dbReference type="RefSeq" id="WP_066180341.1">
    <property type="nucleotide sequence ID" value="NZ_LQZT01000023.1"/>
</dbReference>
<proteinExistence type="predicted"/>
<keyword evidence="2" id="KW-1185">Reference proteome</keyword>
<protein>
    <submittedName>
        <fullName evidence="1">Uncharacterized protein</fullName>
    </submittedName>
</protein>
<dbReference type="OrthoDB" id="7340968at2"/>
<organism evidence="1 2">
    <name type="scientific">Hoeflea olei</name>
    <dbReference type="NCBI Taxonomy" id="1480615"/>
    <lineage>
        <taxon>Bacteria</taxon>
        <taxon>Pseudomonadati</taxon>
        <taxon>Pseudomonadota</taxon>
        <taxon>Alphaproteobacteria</taxon>
        <taxon>Hyphomicrobiales</taxon>
        <taxon>Rhizobiaceae</taxon>
        <taxon>Hoeflea</taxon>
    </lineage>
</organism>
<evidence type="ECO:0000313" key="2">
    <source>
        <dbReference type="Proteomes" id="UP000094795"/>
    </source>
</evidence>
<comment type="caution">
    <text evidence="1">The sequence shown here is derived from an EMBL/GenBank/DDBJ whole genome shotgun (WGS) entry which is preliminary data.</text>
</comment>
<sequence length="244" mass="27323">MKVLRSQPLTEANLKTQNRHIYITALRKELPGDVFEIKATKRSPNKVTLEYEDLKVETYVPNDTRTEKPRNHFQARSFVGKFFTRSGASAGDVVLFTPLSPRHYRLSLERRGAAPPEAPDPRKEAVSRMARQVASTVAGANGQVVAKTMKNKERHLSGPELELHIAALIEEQGGVCVLSGLPLQFDGAEQDSQMLASLDRIDSNGHYAKGNLQVVCRFVNKWKSDMPDPEFRRLMTLVKDQGRG</sequence>
<dbReference type="EMBL" id="LQZT01000023">
    <property type="protein sequence ID" value="OCW57064.1"/>
    <property type="molecule type" value="Genomic_DNA"/>
</dbReference>
<dbReference type="AlphaFoldDB" id="A0A1C1YU70"/>
<dbReference type="STRING" id="1480615.AWJ14_07895"/>
<dbReference type="Gene3D" id="3.30.40.220">
    <property type="match status" value="1"/>
</dbReference>
<evidence type="ECO:0000313" key="1">
    <source>
        <dbReference type="EMBL" id="OCW57064.1"/>
    </source>
</evidence>
<reference evidence="1 2" key="1">
    <citation type="submission" date="2015-12" db="EMBL/GenBank/DDBJ databases">
        <authorList>
            <person name="Shamseldin A."/>
            <person name="Moawad H."/>
            <person name="Abd El-Rahim W.M."/>
            <person name="Sadowsky M.J."/>
        </authorList>
    </citation>
    <scope>NUCLEOTIDE SEQUENCE [LARGE SCALE GENOMIC DNA]</scope>
    <source>
        <strain evidence="1 2">JC234</strain>
    </source>
</reference>
<dbReference type="Proteomes" id="UP000094795">
    <property type="component" value="Unassembled WGS sequence"/>
</dbReference>
<accession>A0A1C1YU70</accession>
<gene>
    <name evidence="1" type="ORF">AWJ14_07895</name>
</gene>